<dbReference type="InterPro" id="IPR010920">
    <property type="entry name" value="LSM_dom_sf"/>
</dbReference>
<keyword evidence="3 6" id="KW-0812">Transmembrane</keyword>
<evidence type="ECO:0000313" key="9">
    <source>
        <dbReference type="Proteomes" id="UP001497444"/>
    </source>
</evidence>
<evidence type="ECO:0000256" key="4">
    <source>
        <dbReference type="ARBA" id="ARBA00022989"/>
    </source>
</evidence>
<evidence type="ECO:0000256" key="5">
    <source>
        <dbReference type="ARBA" id="ARBA00023136"/>
    </source>
</evidence>
<dbReference type="Pfam" id="PF00924">
    <property type="entry name" value="MS_channel_2nd"/>
    <property type="match status" value="1"/>
</dbReference>
<sequence length="360" mass="40977">MEQSVSAWTLMRLMKVVRTNNLSMFSYTSMLSADWEIVSVPMAKSAAKQIFENMADPGQSELMLKNFMKFLPPDKATQAFASFEVTLNGTITKQALVKWVVDVFKERKSLSLTLNDNRTVIIKINQLLDAVLIAGICAVSFMIMGFNSQTLLVFNSSLLIPAVAIFGNMARTTFESIVFLFVIHPFDVGDRVSVEGVPLLVEEMNIFSTIFLNGANEKISYPNSLLATKPITNVHRSPDQWELIEIRIDSTTNVPKIGILQDRLNRYIESLPEIWYPRWRFVVKDFDDSSHLNMYISIQHHINFQDGGERWQRRSNMILHLENLMNELEISYKLPPAQIDIKAGTIFTEDPLIPISHAVL</sequence>
<feature type="transmembrane region" description="Helical" evidence="6">
    <location>
        <begin position="127"/>
        <end position="146"/>
    </location>
</feature>
<evidence type="ECO:0000259" key="7">
    <source>
        <dbReference type="Pfam" id="PF00924"/>
    </source>
</evidence>
<dbReference type="Proteomes" id="UP001497444">
    <property type="component" value="Chromosome 8"/>
</dbReference>
<evidence type="ECO:0000313" key="8">
    <source>
        <dbReference type="EMBL" id="CAK9277167.1"/>
    </source>
</evidence>
<dbReference type="PANTHER" id="PTHR31618:SF23">
    <property type="entry name" value="MECHANOSENSITIVE ION CHANNEL PROTEIN"/>
    <property type="match status" value="1"/>
</dbReference>
<evidence type="ECO:0000256" key="1">
    <source>
        <dbReference type="ARBA" id="ARBA00004141"/>
    </source>
</evidence>
<evidence type="ECO:0000256" key="2">
    <source>
        <dbReference type="ARBA" id="ARBA00008017"/>
    </source>
</evidence>
<gene>
    <name evidence="8" type="ORF">CSSPJE1EN1_LOCUS22645</name>
</gene>
<dbReference type="InterPro" id="IPR023408">
    <property type="entry name" value="MscS_beta-dom_sf"/>
</dbReference>
<evidence type="ECO:0000256" key="6">
    <source>
        <dbReference type="SAM" id="Phobius"/>
    </source>
</evidence>
<dbReference type="InterPro" id="IPR006685">
    <property type="entry name" value="MscS_channel_2nd"/>
</dbReference>
<accession>A0ABP0XHX4</accession>
<evidence type="ECO:0000256" key="3">
    <source>
        <dbReference type="ARBA" id="ARBA00022692"/>
    </source>
</evidence>
<feature type="transmembrane region" description="Helical" evidence="6">
    <location>
        <begin position="158"/>
        <end position="183"/>
    </location>
</feature>
<organism evidence="8 9">
    <name type="scientific">Sphagnum jensenii</name>
    <dbReference type="NCBI Taxonomy" id="128206"/>
    <lineage>
        <taxon>Eukaryota</taxon>
        <taxon>Viridiplantae</taxon>
        <taxon>Streptophyta</taxon>
        <taxon>Embryophyta</taxon>
        <taxon>Bryophyta</taxon>
        <taxon>Sphagnophytina</taxon>
        <taxon>Sphagnopsida</taxon>
        <taxon>Sphagnales</taxon>
        <taxon>Sphagnaceae</taxon>
        <taxon>Sphagnum</taxon>
    </lineage>
</organism>
<keyword evidence="5 6" id="KW-0472">Membrane</keyword>
<protein>
    <recommendedName>
        <fullName evidence="7">Mechanosensitive ion channel MscS domain-containing protein</fullName>
    </recommendedName>
</protein>
<proteinExistence type="inferred from homology"/>
<keyword evidence="9" id="KW-1185">Reference proteome</keyword>
<reference evidence="8" key="1">
    <citation type="submission" date="2024-02" db="EMBL/GenBank/DDBJ databases">
        <authorList>
            <consortium name="ELIXIR-Norway"/>
            <consortium name="Elixir Norway"/>
        </authorList>
    </citation>
    <scope>NUCLEOTIDE SEQUENCE</scope>
</reference>
<dbReference type="PANTHER" id="PTHR31618">
    <property type="entry name" value="MECHANOSENSITIVE ION CHANNEL PROTEIN 5"/>
    <property type="match status" value="1"/>
</dbReference>
<feature type="domain" description="Mechanosensitive ion channel MscS" evidence="7">
    <location>
        <begin position="178"/>
        <end position="236"/>
    </location>
</feature>
<name>A0ABP0XHX4_9BRYO</name>
<comment type="similarity">
    <text evidence="2">Belongs to the MscS (TC 1.A.23) family.</text>
</comment>
<dbReference type="EMBL" id="OZ020103">
    <property type="protein sequence ID" value="CAK9277167.1"/>
    <property type="molecule type" value="Genomic_DNA"/>
</dbReference>
<keyword evidence="4 6" id="KW-1133">Transmembrane helix</keyword>
<dbReference type="SUPFAM" id="SSF50182">
    <property type="entry name" value="Sm-like ribonucleoproteins"/>
    <property type="match status" value="1"/>
</dbReference>
<dbReference type="InterPro" id="IPR016688">
    <property type="entry name" value="MscS-like_plants/fungi"/>
</dbReference>
<dbReference type="Gene3D" id="2.30.30.60">
    <property type="match status" value="1"/>
</dbReference>
<comment type="subcellular location">
    <subcellularLocation>
        <location evidence="1">Membrane</location>
        <topology evidence="1">Multi-pass membrane protein</topology>
    </subcellularLocation>
</comment>